<feature type="region of interest" description="Disordered" evidence="4">
    <location>
        <begin position="787"/>
        <end position="821"/>
    </location>
</feature>
<comment type="caution">
    <text evidence="5">The sequence shown here is derived from an EMBL/GenBank/DDBJ whole genome shotgun (WGS) entry which is preliminary data.</text>
</comment>
<feature type="coiled-coil region" evidence="3">
    <location>
        <begin position="89"/>
        <end position="148"/>
    </location>
</feature>
<feature type="coiled-coil region" evidence="3">
    <location>
        <begin position="594"/>
        <end position="695"/>
    </location>
</feature>
<name>A0A6A3CPC5_HIBSY</name>
<evidence type="ECO:0000256" key="3">
    <source>
        <dbReference type="SAM" id="Coils"/>
    </source>
</evidence>
<feature type="coiled-coil region" evidence="3">
    <location>
        <begin position="348"/>
        <end position="533"/>
    </location>
</feature>
<protein>
    <submittedName>
        <fullName evidence="5">Filament-like plant protein</fullName>
    </submittedName>
</protein>
<evidence type="ECO:0000256" key="2">
    <source>
        <dbReference type="ARBA" id="ARBA00023054"/>
    </source>
</evidence>
<feature type="region of interest" description="Disordered" evidence="4">
    <location>
        <begin position="21"/>
        <end position="49"/>
    </location>
</feature>
<keyword evidence="6" id="KW-1185">Reference proteome</keyword>
<dbReference type="Pfam" id="PF05911">
    <property type="entry name" value="FPP"/>
    <property type="match status" value="4"/>
</dbReference>
<evidence type="ECO:0000256" key="1">
    <source>
        <dbReference type="ARBA" id="ARBA00005921"/>
    </source>
</evidence>
<comment type="similarity">
    <text evidence="1">Belongs to the FPP family.</text>
</comment>
<evidence type="ECO:0000256" key="4">
    <source>
        <dbReference type="SAM" id="MobiDB-lite"/>
    </source>
</evidence>
<reference evidence="5" key="1">
    <citation type="submission" date="2019-09" db="EMBL/GenBank/DDBJ databases">
        <title>Draft genome information of white flower Hibiscus syriacus.</title>
        <authorList>
            <person name="Kim Y.-M."/>
        </authorList>
    </citation>
    <scope>NUCLEOTIDE SEQUENCE [LARGE SCALE GENOMIC DNA]</scope>
    <source>
        <strain evidence="5">YM2019G1</strain>
    </source>
</reference>
<evidence type="ECO:0000313" key="5">
    <source>
        <dbReference type="EMBL" id="KAE8731240.1"/>
    </source>
</evidence>
<dbReference type="InterPro" id="IPR008587">
    <property type="entry name" value="FPP_plant"/>
</dbReference>
<feature type="compositionally biased region" description="Polar residues" evidence="4">
    <location>
        <begin position="789"/>
        <end position="799"/>
    </location>
</feature>
<organism evidence="5 6">
    <name type="scientific">Hibiscus syriacus</name>
    <name type="common">Rose of Sharon</name>
    <dbReference type="NCBI Taxonomy" id="106335"/>
    <lineage>
        <taxon>Eukaryota</taxon>
        <taxon>Viridiplantae</taxon>
        <taxon>Streptophyta</taxon>
        <taxon>Embryophyta</taxon>
        <taxon>Tracheophyta</taxon>
        <taxon>Spermatophyta</taxon>
        <taxon>Magnoliopsida</taxon>
        <taxon>eudicotyledons</taxon>
        <taxon>Gunneridae</taxon>
        <taxon>Pentapetalae</taxon>
        <taxon>rosids</taxon>
        <taxon>malvids</taxon>
        <taxon>Malvales</taxon>
        <taxon>Malvaceae</taxon>
        <taxon>Malvoideae</taxon>
        <taxon>Hibiscus</taxon>
    </lineage>
</organism>
<evidence type="ECO:0000313" key="6">
    <source>
        <dbReference type="Proteomes" id="UP000436088"/>
    </source>
</evidence>
<accession>A0A6A3CPC5</accession>
<dbReference type="AlphaFoldDB" id="A0A6A3CPC5"/>
<sequence length="837" mass="93570">MSAGESQSFLSISSHSNNQLLKQEAIEASPDYNTQSSDVSSKSSADSIDVKDDIKSLTEKLSAALVNVSAKEDLVKQHSQVAEEAIAGWEKAENEAVVLKQKLQDAVHQNSALEDRVSRLDGALKECVKQLRQAREEQELKIVEAVAKTSRDWETTKFELESRLLELKNKAESVSFSPDLWHKIEALEKENSALKLELSSNLEEMEFRTIERDLSIQAAETATKQQLESVKKVAKLEAECRILKARGCESCSVNAEITASASTYVESLTDDQSDIWASALIAELDQFKNEKVNRNVPGSSVEIDLMDDFLEMERLAALPETKSEYQFLEAKTTVKQSIDGDNLLKEEHETMIHRTLELEEKLEKLEAEKVELEIALAKSQENLEASELQLRDMETKLSELRTELCMTNEAKHHLESQLSTLETDAESMSTKIDSVEAEIEKESTLLEQVSVNTNKSKQLLESQFINSKEEAEMMSSKIHLLEMELAEMRIELCMKDEAKLHLESQLSTLETDAETMSAKIDSLEAEIEKERTLSQQVSAHATESKQLLESQLISIKADAWMMSAKIDLLETELVELREELCTSNETKQHLKSQLSTLETDAETMSTKIDSLEAEIEKERTLSEQVLVTANKSKKLLESQLISIKEEARMTSAKIDSLETEVEKERALSSQIAVKCRELEEELSRKQQEAELQQTANSNFEPKIKQEDLAVAAGKLAECQKTIASLGQQLKSLATLEDFLIDTTSIPEFLRGGSLIKSGGGEPWELHYNETYYRKGDAESPRASAICHGQSVNKDGNTPPSSSSSSSVMSSKHGSSEKNRNGFAKFLVRSKNGIQLEI</sequence>
<dbReference type="PANTHER" id="PTHR31580:SF5">
    <property type="entry name" value="FILAMENT-LIKE PLANT PROTEIN 1-RELATED"/>
    <property type="match status" value="1"/>
</dbReference>
<proteinExistence type="inferred from homology"/>
<dbReference type="Proteomes" id="UP000436088">
    <property type="component" value="Unassembled WGS sequence"/>
</dbReference>
<gene>
    <name evidence="5" type="ORF">F3Y22_tig00002840pilonHSYRG00787</name>
</gene>
<dbReference type="PANTHER" id="PTHR31580">
    <property type="entry name" value="FILAMENT-LIKE PLANT PROTEIN 4"/>
    <property type="match status" value="1"/>
</dbReference>
<feature type="compositionally biased region" description="Low complexity" evidence="4">
    <location>
        <begin position="800"/>
        <end position="812"/>
    </location>
</feature>
<dbReference type="EMBL" id="VEPZ02000196">
    <property type="protein sequence ID" value="KAE8731240.1"/>
    <property type="molecule type" value="Genomic_DNA"/>
</dbReference>
<keyword evidence="2 3" id="KW-0175">Coiled coil</keyword>
<feature type="compositionally biased region" description="Low complexity" evidence="4">
    <location>
        <begin position="36"/>
        <end position="47"/>
    </location>
</feature>